<dbReference type="NCBIfam" id="TIGR00206">
    <property type="entry name" value="fliF"/>
    <property type="match status" value="1"/>
</dbReference>
<dbReference type="GO" id="GO:0005886">
    <property type="term" value="C:plasma membrane"/>
    <property type="evidence" value="ECO:0007669"/>
    <property type="project" value="UniProtKB-SubCell"/>
</dbReference>
<comment type="similarity">
    <text evidence="3 9">Belongs to the FliF family.</text>
</comment>
<evidence type="ECO:0000256" key="5">
    <source>
        <dbReference type="ARBA" id="ARBA00022692"/>
    </source>
</evidence>
<feature type="transmembrane region" description="Helical" evidence="11">
    <location>
        <begin position="436"/>
        <end position="455"/>
    </location>
</feature>
<evidence type="ECO:0000259" key="13">
    <source>
        <dbReference type="Pfam" id="PF08345"/>
    </source>
</evidence>
<sequence length="546" mass="58882">MQGLVEFLNKLGPARVAAMGAVTLALVGFFAFVIMRVTQPTMGVLYADLSVEDSSAITKDLDQRAIKYELREDGRAISVAKADIPKLRMELASKGVPAGGSVGYEIFDKGDAFSSTSFVQGVNALRALEGELARTIRSLSKVQSARVHLVMPERKLFERDREAPSASIALKVSGELDSGQVRAIRHLVASAVEGMKPDRISIVDERGRLLADGAKGDVNGSAAVDEKQQAYERRLRLQVEDIVASVVGQGRTRIQIAADIDVNRVQQTSESFDPESRVVRSTQTRNENQATTESKDGQVTVGNELPGAGKDANGTQKDASSKSEEIVNYEISRTTRTEVVEGGRVKRLSVAVLVDGSYTRSPTGEISYQPRPQEELDRIAALVRSSIGFDGKRGDQIEVVNLRFAEAPPVAEPATPTGFMALLTPTRDDLMRGLEMTVLFFMVLIVTLVVVRPLVRTIMAPLTPQLQLADAGAGASGARGPGAPNAPAQLAIPAFEETEAGRMLDIARVQGQVQARSVERIGEIVKENPAGTATILRQWINEETKP</sequence>
<dbReference type="GO" id="GO:0009431">
    <property type="term" value="C:bacterial-type flagellum basal body, MS ring"/>
    <property type="evidence" value="ECO:0007669"/>
    <property type="project" value="InterPro"/>
</dbReference>
<comment type="function">
    <text evidence="9">The M ring may be actively involved in energy transduction.</text>
</comment>
<evidence type="ECO:0000259" key="12">
    <source>
        <dbReference type="Pfam" id="PF01514"/>
    </source>
</evidence>
<evidence type="ECO:0000256" key="4">
    <source>
        <dbReference type="ARBA" id="ARBA00022475"/>
    </source>
</evidence>
<dbReference type="RefSeq" id="WP_406854578.1">
    <property type="nucleotide sequence ID" value="NZ_CP157484.1"/>
</dbReference>
<dbReference type="PANTHER" id="PTHR30046:SF0">
    <property type="entry name" value="FLAGELLAR M-RING PROTEIN"/>
    <property type="match status" value="1"/>
</dbReference>
<evidence type="ECO:0000256" key="1">
    <source>
        <dbReference type="ARBA" id="ARBA00004117"/>
    </source>
</evidence>
<dbReference type="Gene3D" id="3.30.300.30">
    <property type="match status" value="1"/>
</dbReference>
<dbReference type="PANTHER" id="PTHR30046">
    <property type="entry name" value="FLAGELLAR M-RING PROTEIN"/>
    <property type="match status" value="1"/>
</dbReference>
<dbReference type="GO" id="GO:0071973">
    <property type="term" value="P:bacterial-type flagellum-dependent cell motility"/>
    <property type="evidence" value="ECO:0007669"/>
    <property type="project" value="InterPro"/>
</dbReference>
<name>A0AAU7JBZ1_9HYPH</name>
<evidence type="ECO:0000256" key="11">
    <source>
        <dbReference type="SAM" id="Phobius"/>
    </source>
</evidence>
<keyword evidence="14" id="KW-0966">Cell projection</keyword>
<keyword evidence="14" id="KW-0282">Flagellum</keyword>
<evidence type="ECO:0000256" key="6">
    <source>
        <dbReference type="ARBA" id="ARBA00022989"/>
    </source>
</evidence>
<dbReference type="InterPro" id="IPR013556">
    <property type="entry name" value="Flag_M-ring_C"/>
</dbReference>
<evidence type="ECO:0000256" key="9">
    <source>
        <dbReference type="PIRNR" id="PIRNR004862"/>
    </source>
</evidence>
<dbReference type="PIRSF" id="PIRSF004862">
    <property type="entry name" value="FliF"/>
    <property type="match status" value="1"/>
</dbReference>
<evidence type="ECO:0000256" key="7">
    <source>
        <dbReference type="ARBA" id="ARBA00023136"/>
    </source>
</evidence>
<evidence type="ECO:0000256" key="2">
    <source>
        <dbReference type="ARBA" id="ARBA00004651"/>
    </source>
</evidence>
<organism evidence="14">
    <name type="scientific">Alsobacter sp. KACC 23698</name>
    <dbReference type="NCBI Taxonomy" id="3149229"/>
    <lineage>
        <taxon>Bacteria</taxon>
        <taxon>Pseudomonadati</taxon>
        <taxon>Pseudomonadota</taxon>
        <taxon>Alphaproteobacteria</taxon>
        <taxon>Hyphomicrobiales</taxon>
        <taxon>Alsobacteraceae</taxon>
        <taxon>Alsobacter</taxon>
    </lineage>
</organism>
<dbReference type="InterPro" id="IPR043427">
    <property type="entry name" value="YscJ/FliF"/>
</dbReference>
<accession>A0AAU7JBZ1</accession>
<dbReference type="PRINTS" id="PR01009">
    <property type="entry name" value="FLGMRINGFLIF"/>
</dbReference>
<evidence type="ECO:0000256" key="3">
    <source>
        <dbReference type="ARBA" id="ARBA00007971"/>
    </source>
</evidence>
<gene>
    <name evidence="14" type="primary">fliF</name>
    <name evidence="14" type="ORF">ABEG18_18785</name>
</gene>
<dbReference type="AlphaFoldDB" id="A0AAU7JBZ1"/>
<dbReference type="InterPro" id="IPR000067">
    <property type="entry name" value="FlgMring_FliF"/>
</dbReference>
<feature type="transmembrane region" description="Helical" evidence="11">
    <location>
        <begin position="16"/>
        <end position="35"/>
    </location>
</feature>
<keyword evidence="5 11" id="KW-0812">Transmembrane</keyword>
<dbReference type="GO" id="GO:0003774">
    <property type="term" value="F:cytoskeletal motor activity"/>
    <property type="evidence" value="ECO:0007669"/>
    <property type="project" value="InterPro"/>
</dbReference>
<keyword evidence="4" id="KW-1003">Cell membrane</keyword>
<feature type="region of interest" description="Disordered" evidence="10">
    <location>
        <begin position="267"/>
        <end position="323"/>
    </location>
</feature>
<evidence type="ECO:0000256" key="10">
    <source>
        <dbReference type="SAM" id="MobiDB-lite"/>
    </source>
</evidence>
<proteinExistence type="inferred from homology"/>
<keyword evidence="8 9" id="KW-0975">Bacterial flagellum</keyword>
<protein>
    <recommendedName>
        <fullName evidence="9">Flagellar M-ring protein</fullName>
    </recommendedName>
</protein>
<keyword evidence="6 11" id="KW-1133">Transmembrane helix</keyword>
<dbReference type="Pfam" id="PF08345">
    <property type="entry name" value="YscJ_FliF_C"/>
    <property type="match status" value="1"/>
</dbReference>
<dbReference type="InterPro" id="IPR006182">
    <property type="entry name" value="FliF_N_dom"/>
</dbReference>
<comment type="subcellular location">
    <subcellularLocation>
        <location evidence="1 9">Bacterial flagellum basal body</location>
    </subcellularLocation>
    <subcellularLocation>
        <location evidence="2">Cell membrane</location>
        <topology evidence="2">Multi-pass membrane protein</topology>
    </subcellularLocation>
</comment>
<feature type="domain" description="Flagellar M-ring N-terminal" evidence="12">
    <location>
        <begin position="38"/>
        <end position="211"/>
    </location>
</feature>
<reference evidence="14" key="1">
    <citation type="submission" date="2024-05" db="EMBL/GenBank/DDBJ databases">
        <authorList>
            <person name="Kim S."/>
            <person name="Heo J."/>
            <person name="Choi H."/>
            <person name="Choi Y."/>
            <person name="Kwon S.-W."/>
            <person name="Kim Y."/>
        </authorList>
    </citation>
    <scope>NUCLEOTIDE SEQUENCE</scope>
    <source>
        <strain evidence="14">KACC 23698</strain>
    </source>
</reference>
<feature type="compositionally biased region" description="Polar residues" evidence="10">
    <location>
        <begin position="279"/>
        <end position="292"/>
    </location>
</feature>
<dbReference type="InterPro" id="IPR045851">
    <property type="entry name" value="AMP-bd_C_sf"/>
</dbReference>
<feature type="domain" description="Flagellar M-ring C-terminal" evidence="13">
    <location>
        <begin position="245"/>
        <end position="404"/>
    </location>
</feature>
<keyword evidence="7 11" id="KW-0472">Membrane</keyword>
<dbReference type="Pfam" id="PF01514">
    <property type="entry name" value="YscJ_FliF"/>
    <property type="match status" value="1"/>
</dbReference>
<dbReference type="EMBL" id="CP157484">
    <property type="protein sequence ID" value="XBO37752.1"/>
    <property type="molecule type" value="Genomic_DNA"/>
</dbReference>
<evidence type="ECO:0000256" key="8">
    <source>
        <dbReference type="ARBA" id="ARBA00023143"/>
    </source>
</evidence>
<keyword evidence="14" id="KW-0969">Cilium</keyword>
<evidence type="ECO:0000313" key="14">
    <source>
        <dbReference type="EMBL" id="XBO37752.1"/>
    </source>
</evidence>